<comment type="function">
    <text evidence="1 6">Removes the N-terminal methionine from nascent proteins. The N-terminal methionine is often cleaved when the second residue in the primary sequence is small and uncharged (Met-Ala-, Cys, Gly, Pro, Ser, Thr, or Val). Requires deformylation of the N(alpha)-formylated initiator methionine before it can be hydrolyzed.</text>
</comment>
<keyword evidence="2 6" id="KW-0031">Aminopeptidase</keyword>
<comment type="subunit">
    <text evidence="6">Monomer.</text>
</comment>
<dbReference type="GO" id="GO:0070006">
    <property type="term" value="F:metalloaminopeptidase activity"/>
    <property type="evidence" value="ECO:0007669"/>
    <property type="project" value="UniProtKB-UniRule"/>
</dbReference>
<comment type="catalytic activity">
    <reaction evidence="6 7">
        <text>Release of N-terminal amino acids, preferentially methionine, from peptides and arylamides.</text>
        <dbReference type="EC" id="3.4.11.18"/>
    </reaction>
</comment>
<dbReference type="PANTHER" id="PTHR43330:SF27">
    <property type="entry name" value="METHIONINE AMINOPEPTIDASE"/>
    <property type="match status" value="1"/>
</dbReference>
<protein>
    <recommendedName>
        <fullName evidence="6 7">Methionine aminopeptidase</fullName>
        <shortName evidence="6">MAP</shortName>
        <shortName evidence="6">MetAP</shortName>
        <ecNumber evidence="6 7">3.4.11.18</ecNumber>
    </recommendedName>
    <alternativeName>
        <fullName evidence="6">Peptidase M</fullName>
    </alternativeName>
</protein>
<keyword evidence="3 6" id="KW-0645">Protease</keyword>
<dbReference type="InterPro" id="IPR000994">
    <property type="entry name" value="Pept_M24"/>
</dbReference>
<feature type="binding site" evidence="6">
    <location>
        <position position="177"/>
    </location>
    <ligand>
        <name>substrate</name>
    </ligand>
</feature>
<accession>A0AAE3ARX5</accession>
<comment type="cofactor">
    <cofactor evidence="6">
        <name>Co(2+)</name>
        <dbReference type="ChEBI" id="CHEBI:48828"/>
    </cofactor>
    <cofactor evidence="6">
        <name>Zn(2+)</name>
        <dbReference type="ChEBI" id="CHEBI:29105"/>
    </cofactor>
    <cofactor evidence="6">
        <name>Mn(2+)</name>
        <dbReference type="ChEBI" id="CHEBI:29035"/>
    </cofactor>
    <cofactor evidence="6">
        <name>Fe(2+)</name>
        <dbReference type="ChEBI" id="CHEBI:29033"/>
    </cofactor>
    <text evidence="6">Binds 2 divalent metal cations per subunit. Has a high-affinity and a low affinity metal-binding site. The true nature of the physiological cofactor is under debate. The enzyme is active with cobalt, zinc, manganese or divalent iron ions. Most likely, methionine aminopeptidases function as mononuclear Fe(2+)-metalloproteases under physiological conditions, and the catalytically relevant metal-binding site has been assigned to the histidine-containing high-affinity site.</text>
</comment>
<evidence type="ECO:0000256" key="5">
    <source>
        <dbReference type="ARBA" id="ARBA00022801"/>
    </source>
</evidence>
<evidence type="ECO:0000313" key="10">
    <source>
        <dbReference type="Proteomes" id="UP001198962"/>
    </source>
</evidence>
<dbReference type="AlphaFoldDB" id="A0AAE3ARX5"/>
<dbReference type="Pfam" id="PF00557">
    <property type="entry name" value="Peptidase_M24"/>
    <property type="match status" value="1"/>
</dbReference>
<name>A0AAE3ARX5_9FIRM</name>
<feature type="binding site" evidence="6">
    <location>
        <position position="107"/>
    </location>
    <ligand>
        <name>a divalent metal cation</name>
        <dbReference type="ChEBI" id="CHEBI:60240"/>
        <label>2</label>
        <note>catalytic</note>
    </ligand>
</feature>
<gene>
    <name evidence="6 9" type="primary">map</name>
    <name evidence="9" type="ORF">LKD32_08200</name>
</gene>
<dbReference type="SUPFAM" id="SSF55920">
    <property type="entry name" value="Creatinase/aminopeptidase"/>
    <property type="match status" value="1"/>
</dbReference>
<proteinExistence type="inferred from homology"/>
<dbReference type="GO" id="GO:0005829">
    <property type="term" value="C:cytosol"/>
    <property type="evidence" value="ECO:0007669"/>
    <property type="project" value="TreeGrafter"/>
</dbReference>
<evidence type="ECO:0000256" key="6">
    <source>
        <dbReference type="HAMAP-Rule" id="MF_01974"/>
    </source>
</evidence>
<feature type="binding site" evidence="6">
    <location>
        <position position="234"/>
    </location>
    <ligand>
        <name>a divalent metal cation</name>
        <dbReference type="ChEBI" id="CHEBI:60240"/>
        <label>2</label>
        <note>catalytic</note>
    </ligand>
</feature>
<dbReference type="NCBIfam" id="TIGR00500">
    <property type="entry name" value="met_pdase_I"/>
    <property type="match status" value="1"/>
</dbReference>
<dbReference type="GO" id="GO:0006508">
    <property type="term" value="P:proteolysis"/>
    <property type="evidence" value="ECO:0007669"/>
    <property type="project" value="UniProtKB-KW"/>
</dbReference>
<sequence length="249" mass="27248">MPVTIKSAREIERMRVAGKILASVHEELGKALKPGMSTLDIDRLGEELIRSHGCVPSFKNYNGYPASICVSVNDEIVHGIPNSHRILHEGDIVSLDAGVIYEGYHSDAARTHAVGVIDPKAQKLIDVTRESFFEGIRHAKAGNYLNDISSAIQAYAESFGYGVVRDLVGHGIGSHLHEDPEVPNFARKKKGIRLQAGMTLAVEPMINAGTWQVSWMSDGWTVVTKDHSLSAHYENTILITDGEPEILSL</sequence>
<evidence type="ECO:0000313" key="9">
    <source>
        <dbReference type="EMBL" id="MCC2164859.1"/>
    </source>
</evidence>
<dbReference type="PRINTS" id="PR00599">
    <property type="entry name" value="MAPEPTIDASE"/>
</dbReference>
<organism evidence="9 10">
    <name type="scientific">Brotaphodocola catenula</name>
    <dbReference type="NCBI Taxonomy" id="2885361"/>
    <lineage>
        <taxon>Bacteria</taxon>
        <taxon>Bacillati</taxon>
        <taxon>Bacillota</taxon>
        <taxon>Clostridia</taxon>
        <taxon>Lachnospirales</taxon>
        <taxon>Lachnospiraceae</taxon>
        <taxon>Brotaphodocola</taxon>
    </lineage>
</organism>
<evidence type="ECO:0000256" key="2">
    <source>
        <dbReference type="ARBA" id="ARBA00022438"/>
    </source>
</evidence>
<evidence type="ECO:0000259" key="8">
    <source>
        <dbReference type="Pfam" id="PF00557"/>
    </source>
</evidence>
<dbReference type="InterPro" id="IPR001714">
    <property type="entry name" value="Pept_M24_MAP"/>
</dbReference>
<feature type="domain" description="Peptidase M24" evidence="8">
    <location>
        <begin position="12"/>
        <end position="241"/>
    </location>
</feature>
<feature type="binding site" evidence="6">
    <location>
        <position position="170"/>
    </location>
    <ligand>
        <name>a divalent metal cation</name>
        <dbReference type="ChEBI" id="CHEBI:60240"/>
        <label>2</label>
        <note>catalytic</note>
    </ligand>
</feature>
<reference evidence="9" key="1">
    <citation type="submission" date="2021-10" db="EMBL/GenBank/DDBJ databases">
        <title>Anaerobic single-cell dispensing facilitates the cultivation of human gut bacteria.</title>
        <authorList>
            <person name="Afrizal A."/>
        </authorList>
    </citation>
    <scope>NUCLEOTIDE SEQUENCE</scope>
    <source>
        <strain evidence="9">CLA-AA-H274</strain>
    </source>
</reference>
<feature type="binding site" evidence="6">
    <location>
        <position position="96"/>
    </location>
    <ligand>
        <name>a divalent metal cation</name>
        <dbReference type="ChEBI" id="CHEBI:60240"/>
        <label>1</label>
    </ligand>
</feature>
<dbReference type="PANTHER" id="PTHR43330">
    <property type="entry name" value="METHIONINE AMINOPEPTIDASE"/>
    <property type="match status" value="1"/>
</dbReference>
<dbReference type="GO" id="GO:0046872">
    <property type="term" value="F:metal ion binding"/>
    <property type="evidence" value="ECO:0007669"/>
    <property type="project" value="UniProtKB-UniRule"/>
</dbReference>
<keyword evidence="5 6" id="KW-0378">Hydrolase</keyword>
<dbReference type="InterPro" id="IPR002467">
    <property type="entry name" value="Pept_M24A_MAP1"/>
</dbReference>
<dbReference type="CDD" id="cd01086">
    <property type="entry name" value="MetAP1"/>
    <property type="match status" value="1"/>
</dbReference>
<dbReference type="EMBL" id="JAJEPU010000020">
    <property type="protein sequence ID" value="MCC2164859.1"/>
    <property type="molecule type" value="Genomic_DNA"/>
</dbReference>
<dbReference type="GO" id="GO:0004239">
    <property type="term" value="F:initiator methionyl aminopeptidase activity"/>
    <property type="evidence" value="ECO:0007669"/>
    <property type="project" value="UniProtKB-UniRule"/>
</dbReference>
<dbReference type="RefSeq" id="WP_308451367.1">
    <property type="nucleotide sequence ID" value="NZ_JAJEPU010000020.1"/>
</dbReference>
<feature type="binding site" evidence="6">
    <location>
        <position position="78"/>
    </location>
    <ligand>
        <name>substrate</name>
    </ligand>
</feature>
<dbReference type="Gene3D" id="3.90.230.10">
    <property type="entry name" value="Creatinase/methionine aminopeptidase superfamily"/>
    <property type="match status" value="1"/>
</dbReference>
<evidence type="ECO:0000256" key="7">
    <source>
        <dbReference type="RuleBase" id="RU003653"/>
    </source>
</evidence>
<evidence type="ECO:0000256" key="1">
    <source>
        <dbReference type="ARBA" id="ARBA00002521"/>
    </source>
</evidence>
<keyword evidence="4 6" id="KW-0479">Metal-binding</keyword>
<keyword evidence="10" id="KW-1185">Reference proteome</keyword>
<dbReference type="HAMAP" id="MF_01974">
    <property type="entry name" value="MetAP_1"/>
    <property type="match status" value="1"/>
</dbReference>
<feature type="binding site" evidence="6">
    <location>
        <position position="107"/>
    </location>
    <ligand>
        <name>a divalent metal cation</name>
        <dbReference type="ChEBI" id="CHEBI:60240"/>
        <label>1</label>
    </ligand>
</feature>
<dbReference type="InterPro" id="IPR036005">
    <property type="entry name" value="Creatinase/aminopeptidase-like"/>
</dbReference>
<dbReference type="EC" id="3.4.11.18" evidence="6 7"/>
<comment type="similarity">
    <text evidence="6">Belongs to the peptidase M24A family. Methionine aminopeptidase type 1 subfamily.</text>
</comment>
<evidence type="ECO:0000256" key="4">
    <source>
        <dbReference type="ARBA" id="ARBA00022723"/>
    </source>
</evidence>
<feature type="binding site" evidence="6">
    <location>
        <position position="203"/>
    </location>
    <ligand>
        <name>a divalent metal cation</name>
        <dbReference type="ChEBI" id="CHEBI:60240"/>
        <label>2</label>
        <note>catalytic</note>
    </ligand>
</feature>
<evidence type="ECO:0000256" key="3">
    <source>
        <dbReference type="ARBA" id="ARBA00022670"/>
    </source>
</evidence>
<dbReference type="Proteomes" id="UP001198962">
    <property type="component" value="Unassembled WGS sequence"/>
</dbReference>
<feature type="binding site" evidence="6">
    <location>
        <position position="234"/>
    </location>
    <ligand>
        <name>a divalent metal cation</name>
        <dbReference type="ChEBI" id="CHEBI:60240"/>
        <label>1</label>
    </ligand>
</feature>
<comment type="caution">
    <text evidence="9">The sequence shown here is derived from an EMBL/GenBank/DDBJ whole genome shotgun (WGS) entry which is preliminary data.</text>
</comment>